<dbReference type="InterPro" id="IPR026856">
    <property type="entry name" value="Sialidase_fam"/>
</dbReference>
<evidence type="ECO:0000313" key="6">
    <source>
        <dbReference type="EMBL" id="MCQ8104476.1"/>
    </source>
</evidence>
<proteinExistence type="inferred from homology"/>
<keyword evidence="6" id="KW-0378">Hydrolase</keyword>
<organism evidence="6 7">
    <name type="scientific">Methylomonas subterranea</name>
    <dbReference type="NCBI Taxonomy" id="2952225"/>
    <lineage>
        <taxon>Bacteria</taxon>
        <taxon>Pseudomonadati</taxon>
        <taxon>Pseudomonadota</taxon>
        <taxon>Gammaproteobacteria</taxon>
        <taxon>Methylococcales</taxon>
        <taxon>Methylococcaceae</taxon>
        <taxon>Methylomonas</taxon>
    </lineage>
</organism>
<name>A0ABT1TGU2_9GAMM</name>
<keyword evidence="7" id="KW-1185">Reference proteome</keyword>
<sequence length="421" mass="45343">MSNMSVSMLRRMFRFVFLFAAAALTACAQSSARPGNLHDGTEITVVYPLKSYPFAGQNLLSFDIYQDQGVVHGLLAVATAKPKQSFILYVRSDDGGLTWSEPVEIGHFAKATVESGAGNDVQIAASGKALLAIWQITGELPGMGPLQAVYSLDGGKTWSPGANPTASDVDQSHPELVADQAGRFHLAWLDDRDENGHQGVRYARSSNAGRHWELAQTVDESSCSCCWNRLLMGAEQQVNLLYRDMEPRDMALAQSADAGKNWQRIATVGEFNWVFDGCPHNGGAMAVSDLRVLHSLVWTGLETKAGLYYLQSADNGKSWSQPLPMGGTALAFHSDMAVLADNRLLAIWDAMGPDGTIVAISELLDGGQRWSSARQISGAGVSATFPRIVSTPFGGLAAWAEQKPGAVKQWVIAVLNNNSNQ</sequence>
<dbReference type="CDD" id="cd15482">
    <property type="entry name" value="Sialidase_non-viral"/>
    <property type="match status" value="1"/>
</dbReference>
<evidence type="ECO:0000313" key="7">
    <source>
        <dbReference type="Proteomes" id="UP001524499"/>
    </source>
</evidence>
<dbReference type="EMBL" id="JANIBJ010000016">
    <property type="protein sequence ID" value="MCQ8104476.1"/>
    <property type="molecule type" value="Genomic_DNA"/>
</dbReference>
<comment type="similarity">
    <text evidence="2">Belongs to the glycosyl hydrolase 33 family.</text>
</comment>
<comment type="catalytic activity">
    <reaction evidence="1">
        <text>Hydrolysis of alpha-(2-&gt;3)-, alpha-(2-&gt;6)-, alpha-(2-&gt;8)- glycosidic linkages of terminal sialic acid residues in oligosaccharides, glycoproteins, glycolipids, colominic acid and synthetic substrates.</text>
        <dbReference type="EC" id="3.2.1.18"/>
    </reaction>
</comment>
<dbReference type="Pfam" id="PF13088">
    <property type="entry name" value="BNR_2"/>
    <property type="match status" value="1"/>
</dbReference>
<evidence type="ECO:0000256" key="4">
    <source>
        <dbReference type="SAM" id="SignalP"/>
    </source>
</evidence>
<accession>A0ABT1TGU2</accession>
<dbReference type="PANTHER" id="PTHR10628:SF30">
    <property type="entry name" value="EXO-ALPHA-SIALIDASE"/>
    <property type="match status" value="1"/>
</dbReference>
<reference evidence="6 7" key="1">
    <citation type="submission" date="2022-07" db="EMBL/GenBank/DDBJ databases">
        <title>Methylomonas rivi sp. nov., Methylomonas rosea sp. nov., Methylomonas aureus sp. nov. and Methylomonas subterranea sp. nov., four novel methanotrophs isolated from a freshwater creek and the deep terrestrial subsurface.</title>
        <authorList>
            <person name="Abin C."/>
            <person name="Sankaranarayanan K."/>
            <person name="Garner C."/>
            <person name="Sindelar R."/>
            <person name="Kotary K."/>
            <person name="Garner R."/>
            <person name="Barclay S."/>
            <person name="Lawson P."/>
            <person name="Krumholz L."/>
        </authorList>
    </citation>
    <scope>NUCLEOTIDE SEQUENCE [LARGE SCALE GENOMIC DNA]</scope>
    <source>
        <strain evidence="6 7">SURF-2</strain>
    </source>
</reference>
<evidence type="ECO:0000256" key="2">
    <source>
        <dbReference type="ARBA" id="ARBA00009348"/>
    </source>
</evidence>
<dbReference type="EC" id="3.2.1.18" evidence="3"/>
<feature type="signal peptide" evidence="4">
    <location>
        <begin position="1"/>
        <end position="28"/>
    </location>
</feature>
<dbReference type="Proteomes" id="UP001524499">
    <property type="component" value="Unassembled WGS sequence"/>
</dbReference>
<keyword evidence="4" id="KW-0732">Signal</keyword>
<dbReference type="RefSeq" id="WP_256602272.1">
    <property type="nucleotide sequence ID" value="NZ_JANIBJ010000016.1"/>
</dbReference>
<dbReference type="InterPro" id="IPR036278">
    <property type="entry name" value="Sialidase_sf"/>
</dbReference>
<comment type="caution">
    <text evidence="6">The sequence shown here is derived from an EMBL/GenBank/DDBJ whole genome shotgun (WGS) entry which is preliminary data.</text>
</comment>
<evidence type="ECO:0000259" key="5">
    <source>
        <dbReference type="Pfam" id="PF13088"/>
    </source>
</evidence>
<dbReference type="InterPro" id="IPR011040">
    <property type="entry name" value="Sialidase"/>
</dbReference>
<protein>
    <recommendedName>
        <fullName evidence="3">exo-alpha-sialidase</fullName>
        <ecNumber evidence="3">3.2.1.18</ecNumber>
    </recommendedName>
</protein>
<dbReference type="Gene3D" id="2.120.10.10">
    <property type="match status" value="2"/>
</dbReference>
<gene>
    <name evidence="6" type="ORF">NP590_10210</name>
</gene>
<feature type="domain" description="Sialidase" evidence="5">
    <location>
        <begin position="91"/>
        <end position="265"/>
    </location>
</feature>
<feature type="chain" id="PRO_5045287613" description="exo-alpha-sialidase" evidence="4">
    <location>
        <begin position="29"/>
        <end position="421"/>
    </location>
</feature>
<dbReference type="SUPFAM" id="SSF50939">
    <property type="entry name" value="Sialidases"/>
    <property type="match status" value="1"/>
</dbReference>
<evidence type="ECO:0000256" key="3">
    <source>
        <dbReference type="ARBA" id="ARBA00012733"/>
    </source>
</evidence>
<dbReference type="GO" id="GO:0016787">
    <property type="term" value="F:hydrolase activity"/>
    <property type="evidence" value="ECO:0007669"/>
    <property type="project" value="UniProtKB-KW"/>
</dbReference>
<dbReference type="PANTHER" id="PTHR10628">
    <property type="entry name" value="SIALIDASE"/>
    <property type="match status" value="1"/>
</dbReference>
<evidence type="ECO:0000256" key="1">
    <source>
        <dbReference type="ARBA" id="ARBA00000427"/>
    </source>
</evidence>